<protein>
    <recommendedName>
        <fullName evidence="6">Caveolin</fullName>
    </recommendedName>
</protein>
<evidence type="ECO:0000256" key="7">
    <source>
        <dbReference type="SAM" id="MobiDB-lite"/>
    </source>
</evidence>
<comment type="caution">
    <text evidence="9">The sequence shown here is derived from an EMBL/GenBank/DDBJ whole genome shotgun (WGS) entry which is preliminary data.</text>
</comment>
<dbReference type="PANTHER" id="PTHR10844:SF19">
    <property type="entry name" value="CAVEOLIN-2"/>
    <property type="match status" value="1"/>
</dbReference>
<evidence type="ECO:0000256" key="1">
    <source>
        <dbReference type="ARBA" id="ARBA00004202"/>
    </source>
</evidence>
<comment type="function">
    <text evidence="6">May act as a scaffolding protein within caveolar membranes. Interacts directly with G-protein alpha subunits and can functionally regulate their activity.</text>
</comment>
<keyword evidence="3 6" id="KW-1003">Cell membrane</keyword>
<evidence type="ECO:0000313" key="10">
    <source>
        <dbReference type="Proteomes" id="UP001159427"/>
    </source>
</evidence>
<comment type="similarity">
    <text evidence="2 6">Belongs to the caveolin family.</text>
</comment>
<evidence type="ECO:0000256" key="2">
    <source>
        <dbReference type="ARBA" id="ARBA00010988"/>
    </source>
</evidence>
<evidence type="ECO:0000256" key="6">
    <source>
        <dbReference type="RuleBase" id="RU000680"/>
    </source>
</evidence>
<evidence type="ECO:0000256" key="4">
    <source>
        <dbReference type="ARBA" id="ARBA00023034"/>
    </source>
</evidence>
<evidence type="ECO:0000313" key="9">
    <source>
        <dbReference type="EMBL" id="CAH3014442.1"/>
    </source>
</evidence>
<dbReference type="Proteomes" id="UP001159427">
    <property type="component" value="Unassembled WGS sequence"/>
</dbReference>
<dbReference type="PANTHER" id="PTHR10844">
    <property type="entry name" value="CAVEOLIN"/>
    <property type="match status" value="1"/>
</dbReference>
<feature type="transmembrane region" description="Helical" evidence="8">
    <location>
        <begin position="63"/>
        <end position="90"/>
    </location>
</feature>
<keyword evidence="4 6" id="KW-0333">Golgi apparatus</keyword>
<keyword evidence="5 6" id="KW-0472">Membrane</keyword>
<feature type="transmembrane region" description="Helical" evidence="8">
    <location>
        <begin position="97"/>
        <end position="113"/>
    </location>
</feature>
<feature type="region of interest" description="Disordered" evidence="7">
    <location>
        <begin position="1"/>
        <end position="20"/>
    </location>
</feature>
<comment type="subcellular location">
    <subcellularLocation>
        <location evidence="1 6">Cell membrane</location>
        <topology evidence="1 6">Peripheral membrane protein</topology>
    </subcellularLocation>
    <subcellularLocation>
        <location evidence="6">Golgi apparatus membrane</location>
        <topology evidence="6">Peripheral membrane protein</topology>
    </subcellularLocation>
    <subcellularLocation>
        <location evidence="6">Membrane</location>
        <location evidence="6">Caveola</location>
        <topology evidence="6">Peripheral membrane protein</topology>
    </subcellularLocation>
</comment>
<sequence>MDDQPLLLEGPDAQDRDPGNHNDFLKVSYTDVICEPPSVRSPECSYQFTKKIFDYSSSVTYDILTLTLGGLLSLAYGLFFGLMSFVFVWLVTPFTRMWLLPLGLFAKIWWYIVKCFYDPLYLSCGRIFSNININFRTAAIQNV</sequence>
<keyword evidence="8" id="KW-0812">Transmembrane</keyword>
<organism evidence="9 10">
    <name type="scientific">Porites evermanni</name>
    <dbReference type="NCBI Taxonomy" id="104178"/>
    <lineage>
        <taxon>Eukaryota</taxon>
        <taxon>Metazoa</taxon>
        <taxon>Cnidaria</taxon>
        <taxon>Anthozoa</taxon>
        <taxon>Hexacorallia</taxon>
        <taxon>Scleractinia</taxon>
        <taxon>Fungiina</taxon>
        <taxon>Poritidae</taxon>
        <taxon>Porites</taxon>
    </lineage>
</organism>
<proteinExistence type="inferred from homology"/>
<gene>
    <name evidence="9" type="ORF">PEVE_00000180</name>
</gene>
<evidence type="ECO:0000256" key="5">
    <source>
        <dbReference type="ARBA" id="ARBA00023136"/>
    </source>
</evidence>
<dbReference type="Pfam" id="PF01146">
    <property type="entry name" value="Caveolin"/>
    <property type="match status" value="1"/>
</dbReference>
<keyword evidence="8" id="KW-1133">Transmembrane helix</keyword>
<reference evidence="9 10" key="1">
    <citation type="submission" date="2022-05" db="EMBL/GenBank/DDBJ databases">
        <authorList>
            <consortium name="Genoscope - CEA"/>
            <person name="William W."/>
        </authorList>
    </citation>
    <scope>NUCLEOTIDE SEQUENCE [LARGE SCALE GENOMIC DNA]</scope>
</reference>
<dbReference type="InterPro" id="IPR001612">
    <property type="entry name" value="Caveolin"/>
</dbReference>
<name>A0ABN8LEW5_9CNID</name>
<accession>A0ABN8LEW5</accession>
<evidence type="ECO:0000256" key="8">
    <source>
        <dbReference type="SAM" id="Phobius"/>
    </source>
</evidence>
<keyword evidence="10" id="KW-1185">Reference proteome</keyword>
<evidence type="ECO:0000256" key="3">
    <source>
        <dbReference type="ARBA" id="ARBA00022475"/>
    </source>
</evidence>
<dbReference type="EMBL" id="CALNXI010000010">
    <property type="protein sequence ID" value="CAH3014442.1"/>
    <property type="molecule type" value="Genomic_DNA"/>
</dbReference>